<gene>
    <name evidence="8" type="ORF">BGLCM_0330</name>
    <name evidence="7" type="ORF">BIFGAL_03742</name>
</gene>
<dbReference type="GO" id="GO:0005524">
    <property type="term" value="F:ATP binding"/>
    <property type="evidence" value="ECO:0007669"/>
    <property type="project" value="UniProtKB-KW"/>
</dbReference>
<evidence type="ECO:0000256" key="2">
    <source>
        <dbReference type="ARBA" id="ARBA00005268"/>
    </source>
</evidence>
<keyword evidence="5 6" id="KW-0472">Membrane</keyword>
<keyword evidence="4 6" id="KW-1133">Transmembrane helix</keyword>
<feature type="transmembrane region" description="Helical" evidence="6">
    <location>
        <begin position="67"/>
        <end position="85"/>
    </location>
</feature>
<comment type="subcellular location">
    <subcellularLocation>
        <location evidence="1">Membrane</location>
        <topology evidence="1">Multi-pass membrane protein</topology>
    </subcellularLocation>
</comment>
<dbReference type="EMBL" id="JGYW01000002">
    <property type="protein sequence ID" value="KFI59661.1"/>
    <property type="molecule type" value="Genomic_DNA"/>
</dbReference>
<name>D1NV59_9BIFI</name>
<feature type="transmembrane region" description="Helical" evidence="6">
    <location>
        <begin position="226"/>
        <end position="248"/>
    </location>
</feature>
<dbReference type="PANTHER" id="PTHR30028">
    <property type="entry name" value="UPF0014 INNER MEMBRANE PROTEIN YBBM-RELATED"/>
    <property type="match status" value="1"/>
</dbReference>
<dbReference type="Proteomes" id="UP000029074">
    <property type="component" value="Unassembled WGS sequence"/>
</dbReference>
<protein>
    <submittedName>
        <fullName evidence="8">ABC transporter ATP-binding protein</fullName>
    </submittedName>
    <submittedName>
        <fullName evidence="7">TIGR00245 family protein</fullName>
    </submittedName>
</protein>
<dbReference type="GO" id="GO:0005886">
    <property type="term" value="C:plasma membrane"/>
    <property type="evidence" value="ECO:0007669"/>
    <property type="project" value="TreeGrafter"/>
</dbReference>
<keyword evidence="8" id="KW-0547">Nucleotide-binding</keyword>
<dbReference type="OrthoDB" id="3212530at2"/>
<evidence type="ECO:0000256" key="1">
    <source>
        <dbReference type="ARBA" id="ARBA00004141"/>
    </source>
</evidence>
<evidence type="ECO:0000313" key="8">
    <source>
        <dbReference type="EMBL" id="KFI59661.1"/>
    </source>
</evidence>
<dbReference type="eggNOG" id="COG0390">
    <property type="taxonomic scope" value="Bacteria"/>
</dbReference>
<comment type="caution">
    <text evidence="7">The sequence shown here is derived from an EMBL/GenBank/DDBJ whole genome shotgun (WGS) entry which is preliminary data.</text>
</comment>
<evidence type="ECO:0000313" key="7">
    <source>
        <dbReference type="EMBL" id="EFA22710.1"/>
    </source>
</evidence>
<organism evidence="7 9">
    <name type="scientific">Bifidobacterium gallicum DSM 20093 = LMG 11596</name>
    <dbReference type="NCBI Taxonomy" id="561180"/>
    <lineage>
        <taxon>Bacteria</taxon>
        <taxon>Bacillati</taxon>
        <taxon>Actinomycetota</taxon>
        <taxon>Actinomycetes</taxon>
        <taxon>Bifidobacteriales</taxon>
        <taxon>Bifidobacteriaceae</taxon>
        <taxon>Bifidobacterium</taxon>
    </lineage>
</organism>
<dbReference type="AlphaFoldDB" id="D1NV59"/>
<dbReference type="InterPro" id="IPR005226">
    <property type="entry name" value="UPF0014_fam"/>
</dbReference>
<feature type="transmembrane region" description="Helical" evidence="6">
    <location>
        <begin position="97"/>
        <end position="118"/>
    </location>
</feature>
<dbReference type="EMBL" id="ABXB03000003">
    <property type="protein sequence ID" value="EFA22710.1"/>
    <property type="molecule type" value="Genomic_DNA"/>
</dbReference>
<dbReference type="STRING" id="561180.BIFGAL_03742"/>
<evidence type="ECO:0000256" key="3">
    <source>
        <dbReference type="ARBA" id="ARBA00022692"/>
    </source>
</evidence>
<feature type="transmembrane region" description="Helical" evidence="6">
    <location>
        <begin position="43"/>
        <end position="61"/>
    </location>
</feature>
<dbReference type="Pfam" id="PF03649">
    <property type="entry name" value="UPF0014"/>
    <property type="match status" value="1"/>
</dbReference>
<dbReference type="PANTHER" id="PTHR30028:SF0">
    <property type="entry name" value="PROTEIN ALUMINUM SENSITIVE 3"/>
    <property type="match status" value="1"/>
</dbReference>
<accession>D1NV59</accession>
<dbReference type="RefSeq" id="WP_006295199.1">
    <property type="nucleotide sequence ID" value="NZ_ABXB03000003.1"/>
</dbReference>
<evidence type="ECO:0000256" key="4">
    <source>
        <dbReference type="ARBA" id="ARBA00022989"/>
    </source>
</evidence>
<feature type="transmembrane region" description="Helical" evidence="6">
    <location>
        <begin position="130"/>
        <end position="149"/>
    </location>
</feature>
<sequence>MSGTAYTQIDVWGLVFAMLMVCVAAGISMAMKLGVGRSLVWNSVRSIVQLLAMAIVIAYVIKLDNAWVTIGLICLMVLAATEITMNRAKGVPSGMAGIVLLSLAITMLLMLTLVAEVIIRPKNWAEPSLIIPLTGMLLGNAVSALALGLSRFFDSMRERADDVQTMLALGASPWEAARPSIRNSVKLGLLPSIAKLETSGIVTIPGMMSGQIISGENPFDAAKYQFVLLTAIAALTLVADAIILLLVYKRCFTSYDRYLVPPPAPALSFKTIGSMFRKATHQQLLEHGTDGASAKKQSK</sequence>
<dbReference type="Proteomes" id="UP000003656">
    <property type="component" value="Unassembled WGS sequence"/>
</dbReference>
<keyword evidence="8" id="KW-0067">ATP-binding</keyword>
<comment type="similarity">
    <text evidence="2">Belongs to the UPF0014 family.</text>
</comment>
<reference evidence="8 10" key="2">
    <citation type="submission" date="2014-03" db="EMBL/GenBank/DDBJ databases">
        <title>Genomics of Bifidobacteria.</title>
        <authorList>
            <person name="Ventura M."/>
            <person name="Milani C."/>
            <person name="Lugli G.A."/>
        </authorList>
    </citation>
    <scope>NUCLEOTIDE SEQUENCE [LARGE SCALE GENOMIC DNA]</scope>
    <source>
        <strain evidence="8 10">LMG 11596</strain>
    </source>
</reference>
<proteinExistence type="inferred from homology"/>
<feature type="transmembrane region" description="Helical" evidence="6">
    <location>
        <begin position="12"/>
        <end position="31"/>
    </location>
</feature>
<evidence type="ECO:0000313" key="10">
    <source>
        <dbReference type="Proteomes" id="UP000029074"/>
    </source>
</evidence>
<keyword evidence="10" id="KW-1185">Reference proteome</keyword>
<reference evidence="7 9" key="1">
    <citation type="submission" date="2009-11" db="EMBL/GenBank/DDBJ databases">
        <authorList>
            <person name="Weinstock G."/>
            <person name="Sodergren E."/>
            <person name="Clifton S."/>
            <person name="Fulton L."/>
            <person name="Fulton B."/>
            <person name="Courtney L."/>
            <person name="Fronick C."/>
            <person name="Harrison M."/>
            <person name="Strong C."/>
            <person name="Farmer C."/>
            <person name="Delahaunty K."/>
            <person name="Markovic C."/>
            <person name="Hall O."/>
            <person name="Minx P."/>
            <person name="Tomlinson C."/>
            <person name="Mitreva M."/>
            <person name="Nelson J."/>
            <person name="Hou S."/>
            <person name="Wollam A."/>
            <person name="Pepin K.H."/>
            <person name="Johnson M."/>
            <person name="Bhonagiri V."/>
            <person name="Nash W.E."/>
            <person name="Warren W."/>
            <person name="Chinwalla A."/>
            <person name="Mardis E.R."/>
            <person name="Wilson R.K."/>
        </authorList>
    </citation>
    <scope>NUCLEOTIDE SEQUENCE [LARGE SCALE GENOMIC DNA]</scope>
    <source>
        <strain evidence="7 9">DSM 20093</strain>
    </source>
</reference>
<evidence type="ECO:0000256" key="6">
    <source>
        <dbReference type="SAM" id="Phobius"/>
    </source>
</evidence>
<evidence type="ECO:0000256" key="5">
    <source>
        <dbReference type="ARBA" id="ARBA00023136"/>
    </source>
</evidence>
<keyword evidence="3 6" id="KW-0812">Transmembrane</keyword>
<evidence type="ECO:0000313" key="9">
    <source>
        <dbReference type="Proteomes" id="UP000003656"/>
    </source>
</evidence>